<organism evidence="2 3">
    <name type="scientific">Pseudogymnoascus verrucosus</name>
    <dbReference type="NCBI Taxonomy" id="342668"/>
    <lineage>
        <taxon>Eukaryota</taxon>
        <taxon>Fungi</taxon>
        <taxon>Dikarya</taxon>
        <taxon>Ascomycota</taxon>
        <taxon>Pezizomycotina</taxon>
        <taxon>Leotiomycetes</taxon>
        <taxon>Thelebolales</taxon>
        <taxon>Thelebolaceae</taxon>
        <taxon>Pseudogymnoascus</taxon>
    </lineage>
</organism>
<protein>
    <recommendedName>
        <fullName evidence="1">Cyclin N-terminal domain-containing protein</fullName>
    </recommendedName>
</protein>
<dbReference type="AlphaFoldDB" id="A0A1B8G887"/>
<reference evidence="3" key="2">
    <citation type="journal article" date="2018" name="Nat. Commun.">
        <title>Extreme sensitivity to ultraviolet light in the fungal pathogen causing white-nose syndrome of bats.</title>
        <authorList>
            <person name="Palmer J.M."/>
            <person name="Drees K.P."/>
            <person name="Foster J.T."/>
            <person name="Lindner D.L."/>
        </authorList>
    </citation>
    <scope>NUCLEOTIDE SEQUENCE [LARGE SCALE GENOMIC DNA]</scope>
    <source>
        <strain evidence="3">UAMH 10579</strain>
    </source>
</reference>
<evidence type="ECO:0000259" key="1">
    <source>
        <dbReference type="Pfam" id="PF00134"/>
    </source>
</evidence>
<sequence>MAFSFPTKARMLNHVKDYNECNFDDEDNYFLTYVPLSCFPTPPTSCHTSSPKEPALDFNTTNSFDTNLQGSATYLSYLIPCTASLLLTSPSLVQSLLSRANVNLNTVALAACILDSLTSRFAASWRHSLPLTSLSLKTQHINYVRPEVIILGALLVASKFLDDSTTHISSYQHDIANGRWTCEQIKATERCILENLEWRIMPLWREDLIEDAKEDMRKVGMVVQRRRQSAA</sequence>
<dbReference type="Proteomes" id="UP000091956">
    <property type="component" value="Unassembled WGS sequence"/>
</dbReference>
<evidence type="ECO:0000313" key="2">
    <source>
        <dbReference type="EMBL" id="OBT92043.1"/>
    </source>
</evidence>
<dbReference type="InterPro" id="IPR036915">
    <property type="entry name" value="Cyclin-like_sf"/>
</dbReference>
<evidence type="ECO:0000313" key="3">
    <source>
        <dbReference type="Proteomes" id="UP000091956"/>
    </source>
</evidence>
<name>A0A1B8G887_9PEZI</name>
<dbReference type="GeneID" id="28843696"/>
<feature type="domain" description="Cyclin N-terminal" evidence="1">
    <location>
        <begin position="97"/>
        <end position="200"/>
    </location>
</feature>
<dbReference type="InterPro" id="IPR006671">
    <property type="entry name" value="Cyclin_N"/>
</dbReference>
<dbReference type="EMBL" id="KV460275">
    <property type="protein sequence ID" value="OBT92043.1"/>
    <property type="molecule type" value="Genomic_DNA"/>
</dbReference>
<gene>
    <name evidence="2" type="ORF">VE01_10310</name>
</gene>
<reference evidence="2 3" key="1">
    <citation type="submission" date="2016-03" db="EMBL/GenBank/DDBJ databases">
        <title>Comparative genomics of Pseudogymnoascus destructans, the fungus causing white-nose syndrome of bats.</title>
        <authorList>
            <person name="Palmer J.M."/>
            <person name="Drees K.P."/>
            <person name="Foster J.T."/>
            <person name="Lindner D.L."/>
        </authorList>
    </citation>
    <scope>NUCLEOTIDE SEQUENCE [LARGE SCALE GENOMIC DNA]</scope>
    <source>
        <strain evidence="2 3">UAMH 10579</strain>
    </source>
</reference>
<proteinExistence type="predicted"/>
<dbReference type="SUPFAM" id="SSF47954">
    <property type="entry name" value="Cyclin-like"/>
    <property type="match status" value="1"/>
</dbReference>
<accession>A0A1B8G887</accession>
<dbReference type="Pfam" id="PF00134">
    <property type="entry name" value="Cyclin_N"/>
    <property type="match status" value="1"/>
</dbReference>
<dbReference type="RefSeq" id="XP_018125776.1">
    <property type="nucleotide sequence ID" value="XM_018279713.2"/>
</dbReference>
<dbReference type="Gene3D" id="1.10.472.10">
    <property type="entry name" value="Cyclin-like"/>
    <property type="match status" value="1"/>
</dbReference>
<keyword evidence="3" id="KW-1185">Reference proteome</keyword>